<keyword evidence="3" id="KW-1003">Cell membrane</keyword>
<dbReference type="PANTHER" id="PTHR32243:SF18">
    <property type="entry name" value="INNER MEMBRANE ABC TRANSPORTER PERMEASE PROTEIN YCJP"/>
    <property type="match status" value="1"/>
</dbReference>
<dbReference type="GO" id="GO:0055085">
    <property type="term" value="P:transmembrane transport"/>
    <property type="evidence" value="ECO:0007669"/>
    <property type="project" value="InterPro"/>
</dbReference>
<dbReference type="EMBL" id="BMNA01000003">
    <property type="protein sequence ID" value="GGL98686.1"/>
    <property type="molecule type" value="Genomic_DNA"/>
</dbReference>
<evidence type="ECO:0000259" key="8">
    <source>
        <dbReference type="PROSITE" id="PS50928"/>
    </source>
</evidence>
<evidence type="ECO:0000256" key="1">
    <source>
        <dbReference type="ARBA" id="ARBA00004651"/>
    </source>
</evidence>
<organism evidence="9 10">
    <name type="scientific">Nakamurella endophytica</name>
    <dbReference type="NCBI Taxonomy" id="1748367"/>
    <lineage>
        <taxon>Bacteria</taxon>
        <taxon>Bacillati</taxon>
        <taxon>Actinomycetota</taxon>
        <taxon>Actinomycetes</taxon>
        <taxon>Nakamurellales</taxon>
        <taxon>Nakamurellaceae</taxon>
        <taxon>Nakamurella</taxon>
    </lineage>
</organism>
<feature type="transmembrane region" description="Helical" evidence="7">
    <location>
        <begin position="82"/>
        <end position="115"/>
    </location>
</feature>
<dbReference type="InterPro" id="IPR050901">
    <property type="entry name" value="BP-dep_ABC_trans_perm"/>
</dbReference>
<keyword evidence="10" id="KW-1185">Reference proteome</keyword>
<name>A0A917SVP7_9ACTN</name>
<dbReference type="PROSITE" id="PS50928">
    <property type="entry name" value="ABC_TM1"/>
    <property type="match status" value="1"/>
</dbReference>
<proteinExistence type="inferred from homology"/>
<evidence type="ECO:0000256" key="7">
    <source>
        <dbReference type="RuleBase" id="RU363032"/>
    </source>
</evidence>
<dbReference type="InterPro" id="IPR035906">
    <property type="entry name" value="MetI-like_sf"/>
</dbReference>
<reference evidence="9" key="2">
    <citation type="submission" date="2020-09" db="EMBL/GenBank/DDBJ databases">
        <authorList>
            <person name="Sun Q."/>
            <person name="Zhou Y."/>
        </authorList>
    </citation>
    <scope>NUCLEOTIDE SEQUENCE</scope>
    <source>
        <strain evidence="9">CGMCC 4.7308</strain>
    </source>
</reference>
<dbReference type="InterPro" id="IPR000515">
    <property type="entry name" value="MetI-like"/>
</dbReference>
<evidence type="ECO:0000256" key="6">
    <source>
        <dbReference type="ARBA" id="ARBA00023136"/>
    </source>
</evidence>
<protein>
    <submittedName>
        <fullName evidence="9">Transporter</fullName>
    </submittedName>
</protein>
<dbReference type="GO" id="GO:0005886">
    <property type="term" value="C:plasma membrane"/>
    <property type="evidence" value="ECO:0007669"/>
    <property type="project" value="UniProtKB-SubCell"/>
</dbReference>
<evidence type="ECO:0000313" key="10">
    <source>
        <dbReference type="Proteomes" id="UP000655208"/>
    </source>
</evidence>
<evidence type="ECO:0000256" key="2">
    <source>
        <dbReference type="ARBA" id="ARBA00022448"/>
    </source>
</evidence>
<dbReference type="Proteomes" id="UP000655208">
    <property type="component" value="Unassembled WGS sequence"/>
</dbReference>
<keyword evidence="6 7" id="KW-0472">Membrane</keyword>
<accession>A0A917SVP7</accession>
<dbReference type="CDD" id="cd06261">
    <property type="entry name" value="TM_PBP2"/>
    <property type="match status" value="1"/>
</dbReference>
<reference evidence="9" key="1">
    <citation type="journal article" date="2014" name="Int. J. Syst. Evol. Microbiol.">
        <title>Complete genome sequence of Corynebacterium casei LMG S-19264T (=DSM 44701T), isolated from a smear-ripened cheese.</title>
        <authorList>
            <consortium name="US DOE Joint Genome Institute (JGI-PGF)"/>
            <person name="Walter F."/>
            <person name="Albersmeier A."/>
            <person name="Kalinowski J."/>
            <person name="Ruckert C."/>
        </authorList>
    </citation>
    <scope>NUCLEOTIDE SEQUENCE</scope>
    <source>
        <strain evidence="9">CGMCC 4.7308</strain>
    </source>
</reference>
<keyword evidence="4 7" id="KW-0812">Transmembrane</keyword>
<feature type="transmembrane region" description="Helical" evidence="7">
    <location>
        <begin position="127"/>
        <end position="151"/>
    </location>
</feature>
<comment type="subcellular location">
    <subcellularLocation>
        <location evidence="1 7">Cell membrane</location>
        <topology evidence="1 7">Multi-pass membrane protein</topology>
    </subcellularLocation>
</comment>
<evidence type="ECO:0000256" key="4">
    <source>
        <dbReference type="ARBA" id="ARBA00022692"/>
    </source>
</evidence>
<dbReference type="PANTHER" id="PTHR32243">
    <property type="entry name" value="MALTOSE TRANSPORT SYSTEM PERMEASE-RELATED"/>
    <property type="match status" value="1"/>
</dbReference>
<dbReference type="SUPFAM" id="SSF161098">
    <property type="entry name" value="MetI-like"/>
    <property type="match status" value="1"/>
</dbReference>
<evidence type="ECO:0000256" key="5">
    <source>
        <dbReference type="ARBA" id="ARBA00022989"/>
    </source>
</evidence>
<gene>
    <name evidence="9" type="ORF">GCM10011594_18200</name>
</gene>
<dbReference type="Pfam" id="PF00528">
    <property type="entry name" value="BPD_transp_1"/>
    <property type="match status" value="1"/>
</dbReference>
<dbReference type="AlphaFoldDB" id="A0A917SVP7"/>
<comment type="caution">
    <text evidence="9">The sequence shown here is derived from an EMBL/GenBank/DDBJ whole genome shotgun (WGS) entry which is preliminary data.</text>
</comment>
<dbReference type="Gene3D" id="1.10.3720.10">
    <property type="entry name" value="MetI-like"/>
    <property type="match status" value="1"/>
</dbReference>
<feature type="transmembrane region" description="Helical" evidence="7">
    <location>
        <begin position="42"/>
        <end position="62"/>
    </location>
</feature>
<feature type="transmembrane region" description="Helical" evidence="7">
    <location>
        <begin position="260"/>
        <end position="283"/>
    </location>
</feature>
<evidence type="ECO:0000313" key="9">
    <source>
        <dbReference type="EMBL" id="GGL98686.1"/>
    </source>
</evidence>
<keyword evidence="2 7" id="KW-0813">Transport</keyword>
<sequence>MTSLPLTRSGVQAQRSAGGRVPVRANPWPGRLSRVARLYGPLALYGLFTLIPFYWMLVFAFRPAGSDRPVPWPLSFANFDTVWNGVGFSTFFLNSVLVAVSVMIATTFVAVAAGYALARFRFRGKGVFVLVLLCTQFVPGAMLLIPLFVIFKQIALINNLGSLIVIDTVFQIPLAAMLMSTFIRGIPFELEEAAMLDGCSRLQAFRATILPLMQPALVAVGSFAFIGAWNNFLFALMFISRQDRFTIPVGLSYTLGQYNIDFGALAAGGVVAAVPVVAVFAVVQRYLVQGLSAGAVKG</sequence>
<feature type="transmembrane region" description="Helical" evidence="7">
    <location>
        <begin position="163"/>
        <end position="183"/>
    </location>
</feature>
<keyword evidence="5 7" id="KW-1133">Transmembrane helix</keyword>
<dbReference type="RefSeq" id="WP_188941192.1">
    <property type="nucleotide sequence ID" value="NZ_BMNA01000003.1"/>
</dbReference>
<feature type="transmembrane region" description="Helical" evidence="7">
    <location>
        <begin position="216"/>
        <end position="240"/>
    </location>
</feature>
<comment type="similarity">
    <text evidence="7">Belongs to the binding-protein-dependent transport system permease family.</text>
</comment>
<feature type="domain" description="ABC transmembrane type-1" evidence="8">
    <location>
        <begin position="92"/>
        <end position="283"/>
    </location>
</feature>
<evidence type="ECO:0000256" key="3">
    <source>
        <dbReference type="ARBA" id="ARBA00022475"/>
    </source>
</evidence>